<feature type="region of interest" description="Disordered" evidence="5">
    <location>
        <begin position="232"/>
        <end position="325"/>
    </location>
</feature>
<dbReference type="Proteomes" id="UP001059617">
    <property type="component" value="Chromosome"/>
</dbReference>
<evidence type="ECO:0000259" key="8">
    <source>
        <dbReference type="Pfam" id="PF04545"/>
    </source>
</evidence>
<evidence type="ECO:0000313" key="9">
    <source>
        <dbReference type="EMBL" id="UWP85176.1"/>
    </source>
</evidence>
<dbReference type="InterPro" id="IPR014284">
    <property type="entry name" value="RNA_pol_sigma-70_dom"/>
</dbReference>
<organism evidence="9 10">
    <name type="scientific">Dactylosporangium fulvum</name>
    <dbReference type="NCBI Taxonomy" id="53359"/>
    <lineage>
        <taxon>Bacteria</taxon>
        <taxon>Bacillati</taxon>
        <taxon>Actinomycetota</taxon>
        <taxon>Actinomycetes</taxon>
        <taxon>Micromonosporales</taxon>
        <taxon>Micromonosporaceae</taxon>
        <taxon>Dactylosporangium</taxon>
    </lineage>
</organism>
<keyword evidence="1" id="KW-0805">Transcription regulation</keyword>
<reference evidence="9" key="1">
    <citation type="submission" date="2021-04" db="EMBL/GenBank/DDBJ databases">
        <authorList>
            <person name="Hartkoorn R.C."/>
            <person name="Beaudoing E."/>
            <person name="Hot D."/>
        </authorList>
    </citation>
    <scope>NUCLEOTIDE SEQUENCE</scope>
    <source>
        <strain evidence="9">NRRL B-16292</strain>
    </source>
</reference>
<evidence type="ECO:0000259" key="7">
    <source>
        <dbReference type="Pfam" id="PF04542"/>
    </source>
</evidence>
<dbReference type="InterPro" id="IPR007630">
    <property type="entry name" value="RNA_pol_sigma70_r4"/>
</dbReference>
<dbReference type="InterPro" id="IPR007627">
    <property type="entry name" value="RNA_pol_sigma70_r2"/>
</dbReference>
<dbReference type="Pfam" id="PF04539">
    <property type="entry name" value="Sigma70_r3"/>
    <property type="match status" value="1"/>
</dbReference>
<evidence type="ECO:0000313" key="10">
    <source>
        <dbReference type="Proteomes" id="UP001059617"/>
    </source>
</evidence>
<reference evidence="9" key="2">
    <citation type="submission" date="2022-09" db="EMBL/GenBank/DDBJ databases">
        <title>Biosynthetic gene clusters of Dactylosporangioum fulvum.</title>
        <authorList>
            <person name="Caradec T."/>
        </authorList>
    </citation>
    <scope>NUCLEOTIDE SEQUENCE</scope>
    <source>
        <strain evidence="9">NRRL B-16292</strain>
    </source>
</reference>
<gene>
    <name evidence="9" type="ORF">Dfulv_13475</name>
</gene>
<feature type="compositionally biased region" description="Low complexity" evidence="5">
    <location>
        <begin position="281"/>
        <end position="302"/>
    </location>
</feature>
<dbReference type="Pfam" id="PF04545">
    <property type="entry name" value="Sigma70_r4"/>
    <property type="match status" value="1"/>
</dbReference>
<dbReference type="NCBIfam" id="TIGR02937">
    <property type="entry name" value="sigma70-ECF"/>
    <property type="match status" value="1"/>
</dbReference>
<dbReference type="RefSeq" id="WP_259863258.1">
    <property type="nucleotide sequence ID" value="NZ_BAAAST010000006.1"/>
</dbReference>
<protein>
    <submittedName>
        <fullName evidence="9">Sigma-70 family RNA polymerase sigma factor</fullName>
    </submittedName>
</protein>
<keyword evidence="10" id="KW-1185">Reference proteome</keyword>
<evidence type="ECO:0000256" key="5">
    <source>
        <dbReference type="SAM" id="MobiDB-lite"/>
    </source>
</evidence>
<feature type="domain" description="RNA polymerase sigma-70 region 2" evidence="7">
    <location>
        <begin position="16"/>
        <end position="84"/>
    </location>
</feature>
<proteinExistence type="predicted"/>
<dbReference type="InterPro" id="IPR013325">
    <property type="entry name" value="RNA_pol_sigma_r2"/>
</dbReference>
<feature type="domain" description="RNA polymerase sigma-70 region 4" evidence="8">
    <location>
        <begin position="182"/>
        <end position="230"/>
    </location>
</feature>
<name>A0ABY5W775_9ACTN</name>
<keyword evidence="3" id="KW-0238">DNA-binding</keyword>
<evidence type="ECO:0000256" key="2">
    <source>
        <dbReference type="ARBA" id="ARBA00023082"/>
    </source>
</evidence>
<feature type="domain" description="RNA polymerase sigma-70 region 3" evidence="6">
    <location>
        <begin position="94"/>
        <end position="164"/>
    </location>
</feature>
<feature type="compositionally biased region" description="Pro residues" evidence="5">
    <location>
        <begin position="271"/>
        <end position="280"/>
    </location>
</feature>
<dbReference type="CDD" id="cd06171">
    <property type="entry name" value="Sigma70_r4"/>
    <property type="match status" value="1"/>
</dbReference>
<dbReference type="InterPro" id="IPR013324">
    <property type="entry name" value="RNA_pol_sigma_r3/r4-like"/>
</dbReference>
<dbReference type="PANTHER" id="PTHR30385:SF4">
    <property type="entry name" value="RNA POLYMERASE SIGMA-E FACTOR"/>
    <property type="match status" value="1"/>
</dbReference>
<dbReference type="Gene3D" id="1.20.140.160">
    <property type="match status" value="1"/>
</dbReference>
<dbReference type="Gene3D" id="1.20.120.1810">
    <property type="match status" value="1"/>
</dbReference>
<feature type="compositionally biased region" description="Basic and acidic residues" evidence="5">
    <location>
        <begin position="240"/>
        <end position="251"/>
    </location>
</feature>
<accession>A0ABY5W775</accession>
<dbReference type="Pfam" id="PF04542">
    <property type="entry name" value="Sigma70_r2"/>
    <property type="match status" value="1"/>
</dbReference>
<feature type="compositionally biased region" description="Basic residues" evidence="5">
    <location>
        <begin position="303"/>
        <end position="312"/>
    </location>
</feature>
<dbReference type="PANTHER" id="PTHR30385">
    <property type="entry name" value="SIGMA FACTOR F FLAGELLAR"/>
    <property type="match status" value="1"/>
</dbReference>
<evidence type="ECO:0000259" key="6">
    <source>
        <dbReference type="Pfam" id="PF04539"/>
    </source>
</evidence>
<keyword evidence="2" id="KW-0731">Sigma factor</keyword>
<dbReference type="InterPro" id="IPR007624">
    <property type="entry name" value="RNA_pol_sigma70_r3"/>
</dbReference>
<dbReference type="EMBL" id="CP073720">
    <property type="protein sequence ID" value="UWP85176.1"/>
    <property type="molecule type" value="Genomic_DNA"/>
</dbReference>
<sequence length="370" mass="41435">MRLADTTQRVALRNRLVVRHLQLAEKVAARYRRDPRAQDIRQVAALTLVEAAERFDPGRGVPFSAYATPTLAGALKRYIRDNRWSLHTSRRHGELLARMTDVRDRLTQHLGRDPTVAETATAMRCRESDVTSTLRVLHEQHMLSLDGPADLSDDGSTIADTLADNTDETGAIDDREALHAQLRRLPQRELQVVILRFYGNRTYEEIGEQVGCSPAQVIRLLRTALDRLRAALDGAAPQPTEHRRTATDGRPARSPATRPRQWHEGHRRTPAPAPHPPPARPAGMPWRAAPPGRNGCPAAPARARARRHRARPSARGPPLGPDAVIPTVREHRRGGSTRRDRCRGRCRGRCRTSVAPTRSGRRHDVHHAHR</sequence>
<evidence type="ECO:0000256" key="4">
    <source>
        <dbReference type="ARBA" id="ARBA00023163"/>
    </source>
</evidence>
<dbReference type="SUPFAM" id="SSF88946">
    <property type="entry name" value="Sigma2 domain of RNA polymerase sigma factors"/>
    <property type="match status" value="1"/>
</dbReference>
<evidence type="ECO:0000256" key="1">
    <source>
        <dbReference type="ARBA" id="ARBA00023015"/>
    </source>
</evidence>
<evidence type="ECO:0000256" key="3">
    <source>
        <dbReference type="ARBA" id="ARBA00023125"/>
    </source>
</evidence>
<dbReference type="SUPFAM" id="SSF88659">
    <property type="entry name" value="Sigma3 and sigma4 domains of RNA polymerase sigma factors"/>
    <property type="match status" value="2"/>
</dbReference>
<keyword evidence="4" id="KW-0804">Transcription</keyword>